<keyword evidence="3" id="KW-1185">Reference proteome</keyword>
<evidence type="ECO:0000256" key="1">
    <source>
        <dbReference type="SAM" id="MobiDB-lite"/>
    </source>
</evidence>
<dbReference type="EMBL" id="JAGTJS010000002">
    <property type="protein sequence ID" value="KAH7273988.1"/>
    <property type="molecule type" value="Genomic_DNA"/>
</dbReference>
<evidence type="ECO:0000313" key="3">
    <source>
        <dbReference type="Proteomes" id="UP000736672"/>
    </source>
</evidence>
<gene>
    <name evidence="2" type="ORF">B0J15DRAFT_116383</name>
</gene>
<protein>
    <submittedName>
        <fullName evidence="2">Uncharacterized protein</fullName>
    </submittedName>
</protein>
<accession>A0A9P9L4C4</accession>
<comment type="caution">
    <text evidence="2">The sequence shown here is derived from an EMBL/GenBank/DDBJ whole genome shotgun (WGS) entry which is preliminary data.</text>
</comment>
<feature type="region of interest" description="Disordered" evidence="1">
    <location>
        <begin position="1"/>
        <end position="20"/>
    </location>
</feature>
<name>A0A9P9L4C4_FUSSL</name>
<reference evidence="2" key="1">
    <citation type="journal article" date="2021" name="Nat. Commun.">
        <title>Genetic determinants of endophytism in the Arabidopsis root mycobiome.</title>
        <authorList>
            <person name="Mesny F."/>
            <person name="Miyauchi S."/>
            <person name="Thiergart T."/>
            <person name="Pickel B."/>
            <person name="Atanasova L."/>
            <person name="Karlsson M."/>
            <person name="Huettel B."/>
            <person name="Barry K.W."/>
            <person name="Haridas S."/>
            <person name="Chen C."/>
            <person name="Bauer D."/>
            <person name="Andreopoulos W."/>
            <person name="Pangilinan J."/>
            <person name="LaButti K."/>
            <person name="Riley R."/>
            <person name="Lipzen A."/>
            <person name="Clum A."/>
            <person name="Drula E."/>
            <person name="Henrissat B."/>
            <person name="Kohler A."/>
            <person name="Grigoriev I.V."/>
            <person name="Martin F.M."/>
            <person name="Hacquard S."/>
        </authorList>
    </citation>
    <scope>NUCLEOTIDE SEQUENCE</scope>
    <source>
        <strain evidence="2">FSSC 5 MPI-SDFR-AT-0091</strain>
    </source>
</reference>
<dbReference type="AlphaFoldDB" id="A0A9P9L4C4"/>
<sequence>MPGSPPGSEKGSGRLNHASRGYPGLMECAHVASHSRAMSIRGRSRPHTHLAWPSPATIRCQKCSRHVEKIKRSTLNTVTCRQIDTRGLTDLGEKGPAVDLVVSAQKQVPQGEGIRATDCLQNPLFVFPLLTGSGQRHQVKALSRVSSKPLVYKLQFPEFRASSATRRSVSGGLLTEPPRWPYPAQRNAAQRAGCFGLPAWRLLEGRTEVPMCSATDSRPVACALICESIVFRSDFLVAPRAILFMQA</sequence>
<organism evidence="2 3">
    <name type="scientific">Fusarium solani</name>
    <name type="common">Filamentous fungus</name>
    <dbReference type="NCBI Taxonomy" id="169388"/>
    <lineage>
        <taxon>Eukaryota</taxon>
        <taxon>Fungi</taxon>
        <taxon>Dikarya</taxon>
        <taxon>Ascomycota</taxon>
        <taxon>Pezizomycotina</taxon>
        <taxon>Sordariomycetes</taxon>
        <taxon>Hypocreomycetidae</taxon>
        <taxon>Hypocreales</taxon>
        <taxon>Nectriaceae</taxon>
        <taxon>Fusarium</taxon>
        <taxon>Fusarium solani species complex</taxon>
    </lineage>
</organism>
<dbReference type="Proteomes" id="UP000736672">
    <property type="component" value="Unassembled WGS sequence"/>
</dbReference>
<evidence type="ECO:0000313" key="2">
    <source>
        <dbReference type="EMBL" id="KAH7273988.1"/>
    </source>
</evidence>
<proteinExistence type="predicted"/>